<feature type="compositionally biased region" description="Basic and acidic residues" evidence="5">
    <location>
        <begin position="506"/>
        <end position="522"/>
    </location>
</feature>
<evidence type="ECO:0000256" key="2">
    <source>
        <dbReference type="ARBA" id="ARBA00023015"/>
    </source>
</evidence>
<keyword evidence="3" id="KW-0804">Transcription</keyword>
<comment type="subcellular location">
    <subcellularLocation>
        <location evidence="1">Nucleus</location>
    </subcellularLocation>
</comment>
<evidence type="ECO:0000256" key="3">
    <source>
        <dbReference type="ARBA" id="ARBA00023163"/>
    </source>
</evidence>
<dbReference type="PROSITE" id="PS50888">
    <property type="entry name" value="BHLH"/>
    <property type="match status" value="1"/>
</dbReference>
<dbReference type="InterPro" id="IPR025610">
    <property type="entry name" value="MYC/MYB_N"/>
</dbReference>
<dbReference type="GO" id="GO:0005634">
    <property type="term" value="C:nucleus"/>
    <property type="evidence" value="ECO:0007669"/>
    <property type="project" value="UniProtKB-SubCell"/>
</dbReference>
<feature type="compositionally biased region" description="Polar residues" evidence="5">
    <location>
        <begin position="464"/>
        <end position="491"/>
    </location>
</feature>
<keyword evidence="2" id="KW-0805">Transcription regulation</keyword>
<dbReference type="InterPro" id="IPR043561">
    <property type="entry name" value="LHW-like"/>
</dbReference>
<protein>
    <recommendedName>
        <fullName evidence="6">BHLH domain-containing protein</fullName>
    </recommendedName>
</protein>
<dbReference type="PANTHER" id="PTHR46196:SF3">
    <property type="entry name" value="TRANSCRIPTION FACTOR LHW-LIKE ISOFORM X1"/>
    <property type="match status" value="1"/>
</dbReference>
<evidence type="ECO:0000313" key="8">
    <source>
        <dbReference type="Proteomes" id="UP000197138"/>
    </source>
</evidence>
<evidence type="ECO:0000259" key="6">
    <source>
        <dbReference type="PROSITE" id="PS50888"/>
    </source>
</evidence>
<dbReference type="GO" id="GO:0003700">
    <property type="term" value="F:DNA-binding transcription factor activity"/>
    <property type="evidence" value="ECO:0007669"/>
    <property type="project" value="InterPro"/>
</dbReference>
<evidence type="ECO:0000256" key="5">
    <source>
        <dbReference type="SAM" id="MobiDB-lite"/>
    </source>
</evidence>
<evidence type="ECO:0000256" key="4">
    <source>
        <dbReference type="ARBA" id="ARBA00023242"/>
    </source>
</evidence>
<feature type="region of interest" description="Disordered" evidence="5">
    <location>
        <begin position="464"/>
        <end position="522"/>
    </location>
</feature>
<dbReference type="EMBL" id="MTKT01002214">
    <property type="protein sequence ID" value="OWM81792.1"/>
    <property type="molecule type" value="Genomic_DNA"/>
</dbReference>
<sequence>MEATALRQFLTGLCNNSCWDYAVFWKLWHQIPAVLSWEDGYYDQPKLRTTIEKSSGMLYFDGYSEFIDDETSQIYGTAVQYPIELLIADMPTQQYTLGEGLVGQVASTYNYCWISLEASQFKNKHFDFPEEWLPHVLAGVKTMLLVSVHPHGVLQLGSSHEVAENAAVVNHIKETFIMHQVLSGFATPPILKEDDPLCSLQSLADIDDPSIITRALVNELHQESPEDSEETNASNTSIFGSLQEIFEDLEENRELIHSEIGLSRVLVPLNEPLELSQQEMAQNEQLTFSYVGADLSGFPCGVGDSYVTSNIIRGPYGDDEEDVEYTRCKNLGIFSIPEDCDPFEALGNSFRSQTGEFVGTEARPVEIRDFPDGMESPPRELARSDAKVKAEDLLEAVIADLRDGLDGTSPISSAVTLTSSAAPVVQCDPNPSSKSLNKSAEIFMGESDNSVIWSDIGTAFANRTGNNSSKHSNPASTKSTVSSLTVQGQPRESQKRQLSGSKRKGRSGDSQKPRPRDRQLIQDRVKELRELVPDGSKCSIDALLDRTVKHMLFLRSVTNQAEKLRICVPPKVFPNNSSSEIVQENKPKIWKSLGIDEEDRENRRGWAFEFGGEFQVFPIVVEDVEHPGQMLIEMMCDEQGQFLEIAQVLRRLELTILKGVMETRSDNTWARFIVEASKGFQRMEIFWPLMQVLQQQRGKPITGIV</sequence>
<dbReference type="PANTHER" id="PTHR46196">
    <property type="entry name" value="TRANSCRIPTION FACTOR BHLH155-LIKE ISOFORM X1-RELATED"/>
    <property type="match status" value="1"/>
</dbReference>
<accession>A0A218XBQ8</accession>
<dbReference type="Pfam" id="PF14215">
    <property type="entry name" value="bHLH-MYC_N"/>
    <property type="match status" value="1"/>
</dbReference>
<evidence type="ECO:0000313" key="7">
    <source>
        <dbReference type="EMBL" id="OWM81792.1"/>
    </source>
</evidence>
<reference evidence="8" key="1">
    <citation type="journal article" date="2017" name="Plant J.">
        <title>The pomegranate (Punica granatum L.) genome and the genomics of punicalagin biosynthesis.</title>
        <authorList>
            <person name="Qin G."/>
            <person name="Xu C."/>
            <person name="Ming R."/>
            <person name="Tang H."/>
            <person name="Guyot R."/>
            <person name="Kramer E.M."/>
            <person name="Hu Y."/>
            <person name="Yi X."/>
            <person name="Qi Y."/>
            <person name="Xu X."/>
            <person name="Gao Z."/>
            <person name="Pan H."/>
            <person name="Jian J."/>
            <person name="Tian Y."/>
            <person name="Yue Z."/>
            <person name="Xu Y."/>
        </authorList>
    </citation>
    <scope>NUCLEOTIDE SEQUENCE [LARGE SCALE GENOMIC DNA]</scope>
    <source>
        <strain evidence="8">cv. Dabenzi</strain>
    </source>
</reference>
<dbReference type="Pfam" id="PF23176">
    <property type="entry name" value="bHLH_LHW"/>
    <property type="match status" value="1"/>
</dbReference>
<feature type="domain" description="BHLH" evidence="6">
    <location>
        <begin position="505"/>
        <end position="554"/>
    </location>
</feature>
<comment type="caution">
    <text evidence="7">The sequence shown here is derived from an EMBL/GenBank/DDBJ whole genome shotgun (WGS) entry which is preliminary data.</text>
</comment>
<proteinExistence type="predicted"/>
<organism evidence="7 8">
    <name type="scientific">Punica granatum</name>
    <name type="common">Pomegranate</name>
    <dbReference type="NCBI Taxonomy" id="22663"/>
    <lineage>
        <taxon>Eukaryota</taxon>
        <taxon>Viridiplantae</taxon>
        <taxon>Streptophyta</taxon>
        <taxon>Embryophyta</taxon>
        <taxon>Tracheophyta</taxon>
        <taxon>Spermatophyta</taxon>
        <taxon>Magnoliopsida</taxon>
        <taxon>eudicotyledons</taxon>
        <taxon>Gunneridae</taxon>
        <taxon>Pentapetalae</taxon>
        <taxon>rosids</taxon>
        <taxon>malvids</taxon>
        <taxon>Myrtales</taxon>
        <taxon>Lythraceae</taxon>
        <taxon>Punica</taxon>
    </lineage>
</organism>
<dbReference type="Proteomes" id="UP000197138">
    <property type="component" value="Unassembled WGS sequence"/>
</dbReference>
<dbReference type="InterPro" id="IPR011598">
    <property type="entry name" value="bHLH_dom"/>
</dbReference>
<gene>
    <name evidence="7" type="ORF">CDL15_Pgr007830</name>
</gene>
<keyword evidence="4" id="KW-0539">Nucleus</keyword>
<name>A0A218XBQ8_PUNGR</name>
<dbReference type="GO" id="GO:0046983">
    <property type="term" value="F:protein dimerization activity"/>
    <property type="evidence" value="ECO:0007669"/>
    <property type="project" value="InterPro"/>
</dbReference>
<dbReference type="AlphaFoldDB" id="A0A218XBQ8"/>
<evidence type="ECO:0000256" key="1">
    <source>
        <dbReference type="ARBA" id="ARBA00004123"/>
    </source>
</evidence>